<name>A0ACC3ACR4_9EURO</name>
<dbReference type="EMBL" id="JAPDRQ010000036">
    <property type="protein sequence ID" value="KAJ9659799.1"/>
    <property type="molecule type" value="Genomic_DNA"/>
</dbReference>
<sequence>MTKHKKTATDDFCGMVTAPWIYISDPSPDGIHARELAALIPDVLHISLSRTADSPKDLITSNTLHTKAVALVSDQKDDSNNCLKIKSANTLKEGAIRRGCNFVTVNIMNDLGRISAIDKFGTNHLNIAAGKNTSEEIYKWLFTVLTVRETLHLIPDEQMKKIDDKLFPDYVYCPVSESRLRPKDAKIQFVALVLNKPHISEGKKLTWQVADKTGVANFYFNYRGESSQYTWDWALALKPGDRRALPRMPMVEIKERKRVTLVKAPFRLTAAVFTGTGHVIKGVGKGLQKVGRAVKMGPSSEWVPEADVDANGKKIDWDAVEKNGDMKVVPITEKKIIDIFNEKGQRAWSDKDSLSSTRAGSEYDEKNNKEFV</sequence>
<proteinExistence type="predicted"/>
<dbReference type="Proteomes" id="UP001172386">
    <property type="component" value="Unassembled WGS sequence"/>
</dbReference>
<reference evidence="1" key="1">
    <citation type="submission" date="2022-10" db="EMBL/GenBank/DDBJ databases">
        <title>Culturing micro-colonial fungi from biological soil crusts in the Mojave desert and describing Neophaeococcomyces mojavensis, and introducing the new genera and species Taxawa tesnikishii.</title>
        <authorList>
            <person name="Kurbessoian T."/>
            <person name="Stajich J.E."/>
        </authorList>
    </citation>
    <scope>NUCLEOTIDE SEQUENCE</scope>
    <source>
        <strain evidence="1">JES_112</strain>
    </source>
</reference>
<gene>
    <name evidence="1" type="ORF">H2198_002868</name>
</gene>
<comment type="caution">
    <text evidence="1">The sequence shown here is derived from an EMBL/GenBank/DDBJ whole genome shotgun (WGS) entry which is preliminary data.</text>
</comment>
<keyword evidence="2" id="KW-1185">Reference proteome</keyword>
<organism evidence="1 2">
    <name type="scientific">Neophaeococcomyces mojaviensis</name>
    <dbReference type="NCBI Taxonomy" id="3383035"/>
    <lineage>
        <taxon>Eukaryota</taxon>
        <taxon>Fungi</taxon>
        <taxon>Dikarya</taxon>
        <taxon>Ascomycota</taxon>
        <taxon>Pezizomycotina</taxon>
        <taxon>Eurotiomycetes</taxon>
        <taxon>Chaetothyriomycetidae</taxon>
        <taxon>Chaetothyriales</taxon>
        <taxon>Chaetothyriales incertae sedis</taxon>
        <taxon>Neophaeococcomyces</taxon>
    </lineage>
</organism>
<accession>A0ACC3ACR4</accession>
<protein>
    <submittedName>
        <fullName evidence="1">Uncharacterized protein</fullName>
    </submittedName>
</protein>
<evidence type="ECO:0000313" key="2">
    <source>
        <dbReference type="Proteomes" id="UP001172386"/>
    </source>
</evidence>
<evidence type="ECO:0000313" key="1">
    <source>
        <dbReference type="EMBL" id="KAJ9659799.1"/>
    </source>
</evidence>